<proteinExistence type="predicted"/>
<dbReference type="STRING" id="28234.SAMN04488588_2012"/>
<dbReference type="Proteomes" id="UP000199322">
    <property type="component" value="Unassembled WGS sequence"/>
</dbReference>
<feature type="region of interest" description="Disordered" evidence="1">
    <location>
        <begin position="30"/>
        <end position="50"/>
    </location>
</feature>
<protein>
    <submittedName>
        <fullName evidence="2">Uncharacterized protein</fullName>
    </submittedName>
</protein>
<organism evidence="2 3">
    <name type="scientific">Geotoga petraea</name>
    <dbReference type="NCBI Taxonomy" id="28234"/>
    <lineage>
        <taxon>Bacteria</taxon>
        <taxon>Thermotogati</taxon>
        <taxon>Thermotogota</taxon>
        <taxon>Thermotogae</taxon>
        <taxon>Petrotogales</taxon>
        <taxon>Petrotogaceae</taxon>
        <taxon>Geotoga</taxon>
    </lineage>
</organism>
<evidence type="ECO:0000313" key="3">
    <source>
        <dbReference type="Proteomes" id="UP000199322"/>
    </source>
</evidence>
<feature type="compositionally biased region" description="Basic and acidic residues" evidence="1">
    <location>
        <begin position="30"/>
        <end position="39"/>
    </location>
</feature>
<keyword evidence="3" id="KW-1185">Reference proteome</keyword>
<name>A0A1G6QAZ2_9BACT</name>
<dbReference type="EMBL" id="FMYV01000011">
    <property type="protein sequence ID" value="SDC88835.1"/>
    <property type="molecule type" value="Genomic_DNA"/>
</dbReference>
<sequence>MKNFKPIKVHKKEDFDMIENIFSKDFSEQDKKKANENKRIRSKILKKVMN</sequence>
<evidence type="ECO:0000256" key="1">
    <source>
        <dbReference type="SAM" id="MobiDB-lite"/>
    </source>
</evidence>
<reference evidence="2 3" key="1">
    <citation type="submission" date="2016-10" db="EMBL/GenBank/DDBJ databases">
        <authorList>
            <person name="de Groot N.N."/>
        </authorList>
    </citation>
    <scope>NUCLEOTIDE SEQUENCE [LARGE SCALE GENOMIC DNA]</scope>
    <source>
        <strain evidence="2 3">WG14</strain>
    </source>
</reference>
<gene>
    <name evidence="2" type="ORF">SAMN04488588_2012</name>
</gene>
<feature type="compositionally biased region" description="Basic residues" evidence="1">
    <location>
        <begin position="40"/>
        <end position="50"/>
    </location>
</feature>
<dbReference type="AlphaFoldDB" id="A0A1G6QAZ2"/>
<dbReference type="RefSeq" id="WP_167848900.1">
    <property type="nucleotide sequence ID" value="NZ_FMYV01000011.1"/>
</dbReference>
<evidence type="ECO:0000313" key="2">
    <source>
        <dbReference type="EMBL" id="SDC88835.1"/>
    </source>
</evidence>
<accession>A0A1G6QAZ2</accession>